<reference evidence="1 2" key="1">
    <citation type="submission" date="2024-09" db="EMBL/GenBank/DDBJ databases">
        <authorList>
            <person name="Lee S.D."/>
        </authorList>
    </citation>
    <scope>NUCLEOTIDE SEQUENCE [LARGE SCALE GENOMIC DNA]</scope>
    <source>
        <strain evidence="1 2">N1-3</strain>
    </source>
</reference>
<evidence type="ECO:0000313" key="1">
    <source>
        <dbReference type="EMBL" id="MFC1429658.1"/>
    </source>
</evidence>
<accession>A0ABV6WV79</accession>
<dbReference type="EMBL" id="JBHEZY010000001">
    <property type="protein sequence ID" value="MFC1429658.1"/>
    <property type="molecule type" value="Genomic_DNA"/>
</dbReference>
<dbReference type="Proteomes" id="UP001592530">
    <property type="component" value="Unassembled WGS sequence"/>
</dbReference>
<organism evidence="1 2">
    <name type="scientific">Streptacidiphilus alkalitolerans</name>
    <dbReference type="NCBI Taxonomy" id="3342712"/>
    <lineage>
        <taxon>Bacteria</taxon>
        <taxon>Bacillati</taxon>
        <taxon>Actinomycetota</taxon>
        <taxon>Actinomycetes</taxon>
        <taxon>Kitasatosporales</taxon>
        <taxon>Streptomycetaceae</taxon>
        <taxon>Streptacidiphilus</taxon>
    </lineage>
</organism>
<protein>
    <submittedName>
        <fullName evidence="1">Uncharacterized protein</fullName>
    </submittedName>
</protein>
<sequence>MSRSRPPGWIWTLADGRPGHTSALLGLNANTFTPEIAANTSRCAPSQPLAPRPRGTRYVAAADLDRYATAAAERADTTAATVTEHRDWPQLAAAHQAGHDTNLLLDTAHARTTRSDNPLHNLATRTSELAAQRGIPASEHRVPAALRHQAAEQARTEAAWPALTTALRRAETAGHRPDQLLRQAVEATPMDSEDSVSLPLA</sequence>
<dbReference type="RefSeq" id="WP_380548395.1">
    <property type="nucleotide sequence ID" value="NZ_JBHEZY010000001.1"/>
</dbReference>
<comment type="caution">
    <text evidence="1">The sequence shown here is derived from an EMBL/GenBank/DDBJ whole genome shotgun (WGS) entry which is preliminary data.</text>
</comment>
<evidence type="ECO:0000313" key="2">
    <source>
        <dbReference type="Proteomes" id="UP001592530"/>
    </source>
</evidence>
<name>A0ABV6WV79_9ACTN</name>
<proteinExistence type="predicted"/>
<gene>
    <name evidence="1" type="ORF">ACEZDB_03190</name>
</gene>